<dbReference type="GO" id="GO:0000015">
    <property type="term" value="C:phosphopyruvate hydratase complex"/>
    <property type="evidence" value="ECO:0007669"/>
    <property type="project" value="InterPro"/>
</dbReference>
<dbReference type="SMART" id="SM01192">
    <property type="entry name" value="Enolase_C"/>
    <property type="match status" value="1"/>
</dbReference>
<keyword evidence="18" id="KW-1185">Reference proteome</keyword>
<dbReference type="Gene3D" id="3.20.20.120">
    <property type="entry name" value="Enolase-like C-terminal domain"/>
    <property type="match status" value="1"/>
</dbReference>
<dbReference type="FunFam" id="3.30.390.10:FF:000001">
    <property type="entry name" value="Enolase"/>
    <property type="match status" value="1"/>
</dbReference>
<evidence type="ECO:0000259" key="16">
    <source>
        <dbReference type="SMART" id="SM01193"/>
    </source>
</evidence>
<dbReference type="SUPFAM" id="SSF54826">
    <property type="entry name" value="Enolase N-terminal domain-like"/>
    <property type="match status" value="1"/>
</dbReference>
<dbReference type="InterPro" id="IPR020809">
    <property type="entry name" value="Enolase_CS"/>
</dbReference>
<dbReference type="InterPro" id="IPR000941">
    <property type="entry name" value="Enolase"/>
</dbReference>
<feature type="binding site" evidence="13">
    <location>
        <begin position="364"/>
        <end position="367"/>
    </location>
    <ligand>
        <name>substrate</name>
    </ligand>
</feature>
<dbReference type="Proteomes" id="UP000501003">
    <property type="component" value="Chromosome"/>
</dbReference>
<dbReference type="GO" id="GO:0009986">
    <property type="term" value="C:cell surface"/>
    <property type="evidence" value="ECO:0007669"/>
    <property type="project" value="UniProtKB-SubCell"/>
</dbReference>
<name>A0A7D4TTU9_9MICO</name>
<evidence type="ECO:0000256" key="12">
    <source>
        <dbReference type="PIRSR" id="PIRSR001400-1"/>
    </source>
</evidence>
<evidence type="ECO:0000256" key="3">
    <source>
        <dbReference type="ARBA" id="ARBA00012058"/>
    </source>
</evidence>
<feature type="binding site" evidence="11">
    <location>
        <position position="388"/>
    </location>
    <ligand>
        <name>(2R)-2-phosphoglycerate</name>
        <dbReference type="ChEBI" id="CHEBI:58289"/>
    </ligand>
</feature>
<proteinExistence type="inferred from homology"/>
<evidence type="ECO:0000313" key="18">
    <source>
        <dbReference type="Proteomes" id="UP000501003"/>
    </source>
</evidence>
<dbReference type="Gene3D" id="3.30.390.10">
    <property type="entry name" value="Enolase-like, N-terminal domain"/>
    <property type="match status" value="1"/>
</dbReference>
<evidence type="ECO:0000256" key="11">
    <source>
        <dbReference type="HAMAP-Rule" id="MF_00318"/>
    </source>
</evidence>
<evidence type="ECO:0000313" key="17">
    <source>
        <dbReference type="EMBL" id="QKJ24975.1"/>
    </source>
</evidence>
<keyword evidence="10 11" id="KW-0456">Lyase</keyword>
<dbReference type="SMART" id="SM01193">
    <property type="entry name" value="Enolase_N"/>
    <property type="match status" value="1"/>
</dbReference>
<dbReference type="AlphaFoldDB" id="A0A7D4TTU9"/>
<dbReference type="PRINTS" id="PR00148">
    <property type="entry name" value="ENOLASE"/>
</dbReference>
<gene>
    <name evidence="11 17" type="primary">eno</name>
    <name evidence="17" type="ORF">HRU87_01880</name>
</gene>
<accession>A0A7D4TTU9</accession>
<keyword evidence="7 11" id="KW-0479">Metal-binding</keyword>
<keyword evidence="8 11" id="KW-0460">Magnesium</keyword>
<evidence type="ECO:0000256" key="10">
    <source>
        <dbReference type="ARBA" id="ARBA00023239"/>
    </source>
</evidence>
<evidence type="ECO:0000256" key="13">
    <source>
        <dbReference type="PIRSR" id="PIRSR001400-2"/>
    </source>
</evidence>
<organism evidence="17 18">
    <name type="scientific">Aquiluna borgnonia</name>
    <dbReference type="NCBI Taxonomy" id="2499157"/>
    <lineage>
        <taxon>Bacteria</taxon>
        <taxon>Bacillati</taxon>
        <taxon>Actinomycetota</taxon>
        <taxon>Actinomycetes</taxon>
        <taxon>Micrococcales</taxon>
        <taxon>Microbacteriaceae</taxon>
        <taxon>Luna cluster</taxon>
        <taxon>Luna-1 subcluster</taxon>
        <taxon>Aquiluna</taxon>
    </lineage>
</organism>
<keyword evidence="17" id="KW-0670">Pyruvate</keyword>
<protein>
    <recommendedName>
        <fullName evidence="4 11">Enolase</fullName>
        <ecNumber evidence="3 11">4.2.1.11</ecNumber>
    </recommendedName>
    <alternativeName>
        <fullName evidence="11">2-phospho-D-glycerate hydro-lyase</fullName>
    </alternativeName>
    <alternativeName>
        <fullName evidence="11">2-phosphoglycerate dehydratase</fullName>
    </alternativeName>
</protein>
<feature type="binding site" evidence="13">
    <location>
        <position position="312"/>
    </location>
    <ligand>
        <name>substrate</name>
    </ligand>
</feature>
<dbReference type="KEGG" id="aqg:HRU87_01880"/>
<evidence type="ECO:0000259" key="15">
    <source>
        <dbReference type="SMART" id="SM01192"/>
    </source>
</evidence>
<dbReference type="PIRSF" id="PIRSF001400">
    <property type="entry name" value="Enolase"/>
    <property type="match status" value="1"/>
</dbReference>
<dbReference type="GO" id="GO:0000287">
    <property type="term" value="F:magnesium ion binding"/>
    <property type="evidence" value="ECO:0007669"/>
    <property type="project" value="UniProtKB-UniRule"/>
</dbReference>
<dbReference type="SFLD" id="SFLDF00002">
    <property type="entry name" value="enolase"/>
    <property type="match status" value="1"/>
</dbReference>
<evidence type="ECO:0000256" key="8">
    <source>
        <dbReference type="ARBA" id="ARBA00022842"/>
    </source>
</evidence>
<keyword evidence="9 11" id="KW-0324">Glycolysis</keyword>
<comment type="catalytic activity">
    <reaction evidence="11">
        <text>(2R)-2-phosphoglycerate = phosphoenolpyruvate + H2O</text>
        <dbReference type="Rhea" id="RHEA:10164"/>
        <dbReference type="ChEBI" id="CHEBI:15377"/>
        <dbReference type="ChEBI" id="CHEBI:58289"/>
        <dbReference type="ChEBI" id="CHEBI:58702"/>
        <dbReference type="EC" id="4.2.1.11"/>
    </reaction>
</comment>
<feature type="domain" description="Enolase C-terminal TIM barrel" evidence="15">
    <location>
        <begin position="139"/>
        <end position="425"/>
    </location>
</feature>
<dbReference type="HAMAP" id="MF_00318">
    <property type="entry name" value="Enolase"/>
    <property type="match status" value="1"/>
</dbReference>
<feature type="binding site" evidence="13">
    <location>
        <position position="155"/>
    </location>
    <ligand>
        <name>substrate</name>
    </ligand>
</feature>
<feature type="binding site" evidence="11">
    <location>
        <position position="163"/>
    </location>
    <ligand>
        <name>(2R)-2-phosphoglycerate</name>
        <dbReference type="ChEBI" id="CHEBI:58289"/>
    </ligand>
</feature>
<evidence type="ECO:0000256" key="1">
    <source>
        <dbReference type="ARBA" id="ARBA00005031"/>
    </source>
</evidence>
<feature type="binding site" evidence="11">
    <location>
        <position position="337"/>
    </location>
    <ligand>
        <name>(2R)-2-phosphoglycerate</name>
        <dbReference type="ChEBI" id="CHEBI:58289"/>
    </ligand>
</feature>
<dbReference type="GO" id="GO:0004634">
    <property type="term" value="F:phosphopyruvate hydratase activity"/>
    <property type="evidence" value="ECO:0007669"/>
    <property type="project" value="UniProtKB-UniRule"/>
</dbReference>
<dbReference type="GO" id="GO:0006096">
    <property type="term" value="P:glycolytic process"/>
    <property type="evidence" value="ECO:0007669"/>
    <property type="project" value="UniProtKB-UniRule"/>
</dbReference>
<evidence type="ECO:0000256" key="9">
    <source>
        <dbReference type="ARBA" id="ARBA00023152"/>
    </source>
</evidence>
<feature type="domain" description="Enolase N-terminal" evidence="16">
    <location>
        <begin position="4"/>
        <end position="134"/>
    </location>
</feature>
<evidence type="ECO:0000256" key="5">
    <source>
        <dbReference type="ARBA" id="ARBA00022490"/>
    </source>
</evidence>
<feature type="binding site" evidence="11">
    <location>
        <position position="366"/>
    </location>
    <ligand>
        <name>(2R)-2-phosphoglycerate</name>
        <dbReference type="ChEBI" id="CHEBI:58289"/>
    </ligand>
</feature>
<dbReference type="InterPro" id="IPR020811">
    <property type="entry name" value="Enolase_N"/>
</dbReference>
<dbReference type="Pfam" id="PF03952">
    <property type="entry name" value="Enolase_N"/>
    <property type="match status" value="1"/>
</dbReference>
<keyword evidence="5 11" id="KW-0963">Cytoplasm</keyword>
<comment type="pathway">
    <text evidence="1 11">Carbohydrate degradation; glycolysis; pyruvate from D-glyceraldehyde 3-phosphate: step 4/5.</text>
</comment>
<comment type="subcellular location">
    <subcellularLocation>
        <location evidence="11">Cytoplasm</location>
    </subcellularLocation>
    <subcellularLocation>
        <location evidence="11">Secreted</location>
    </subcellularLocation>
    <subcellularLocation>
        <location evidence="11">Cell surface</location>
    </subcellularLocation>
    <text evidence="11">Fractions of enolase are present in both the cytoplasm and on the cell surface.</text>
</comment>
<dbReference type="RefSeq" id="WP_173493272.1">
    <property type="nucleotide sequence ID" value="NZ_CP054056.1"/>
</dbReference>
<dbReference type="SFLD" id="SFLDG00178">
    <property type="entry name" value="enolase"/>
    <property type="match status" value="1"/>
</dbReference>
<dbReference type="PROSITE" id="PS00164">
    <property type="entry name" value="ENOLASE"/>
    <property type="match status" value="1"/>
</dbReference>
<dbReference type="EC" id="4.2.1.11" evidence="3 11"/>
<evidence type="ECO:0000256" key="6">
    <source>
        <dbReference type="ARBA" id="ARBA00022525"/>
    </source>
</evidence>
<dbReference type="InterPro" id="IPR020810">
    <property type="entry name" value="Enolase_C"/>
</dbReference>
<feature type="binding site" evidence="11 14">
    <location>
        <position position="312"/>
    </location>
    <ligand>
        <name>Mg(2+)</name>
        <dbReference type="ChEBI" id="CHEBI:18420"/>
    </ligand>
</feature>
<dbReference type="EMBL" id="CP054056">
    <property type="protein sequence ID" value="QKJ24975.1"/>
    <property type="molecule type" value="Genomic_DNA"/>
</dbReference>
<feature type="binding site" evidence="11 14">
    <location>
        <position position="242"/>
    </location>
    <ligand>
        <name>Mg(2+)</name>
        <dbReference type="ChEBI" id="CHEBI:18420"/>
    </ligand>
</feature>
<feature type="binding site" evidence="13">
    <location>
        <position position="164"/>
    </location>
    <ligand>
        <name>substrate</name>
    </ligand>
</feature>
<dbReference type="Pfam" id="PF00113">
    <property type="entry name" value="Enolase_C"/>
    <property type="match status" value="1"/>
</dbReference>
<feature type="binding site" evidence="13">
    <location>
        <position position="285"/>
    </location>
    <ligand>
        <name>substrate</name>
    </ligand>
</feature>
<dbReference type="NCBIfam" id="TIGR01060">
    <property type="entry name" value="eno"/>
    <property type="match status" value="1"/>
</dbReference>
<dbReference type="CDD" id="cd03313">
    <property type="entry name" value="enolase"/>
    <property type="match status" value="1"/>
</dbReference>
<comment type="cofactor">
    <cofactor evidence="14">
        <name>Mg(2+)</name>
        <dbReference type="ChEBI" id="CHEBI:18420"/>
    </cofactor>
    <text evidence="14">Mg(2+) is required for catalysis and for stabilizing the dimer.</text>
</comment>
<keyword evidence="6 11" id="KW-0964">Secreted</keyword>
<feature type="active site" description="Proton acceptor" evidence="11 12">
    <location>
        <position position="337"/>
    </location>
</feature>
<reference evidence="17 18" key="1">
    <citation type="submission" date="2020-05" db="EMBL/GenBank/DDBJ databases">
        <title>Aquirufa sp. strain 15G-AUS-rot a new Aquirufa species.</title>
        <authorList>
            <person name="Pitt A."/>
            <person name="Hahn M.W."/>
        </authorList>
    </citation>
    <scope>NUCLEOTIDE SEQUENCE [LARGE SCALE GENOMIC DNA]</scope>
    <source>
        <strain evidence="17 18">15G-AUS-rot</strain>
    </source>
</reference>
<dbReference type="SUPFAM" id="SSF51604">
    <property type="entry name" value="Enolase C-terminal domain-like"/>
    <property type="match status" value="1"/>
</dbReference>
<feature type="binding site" evidence="11">
    <location>
        <position position="367"/>
    </location>
    <ligand>
        <name>(2R)-2-phosphoglycerate</name>
        <dbReference type="ChEBI" id="CHEBI:58289"/>
    </ligand>
</feature>
<feature type="active site" description="Proton donor" evidence="11 12">
    <location>
        <position position="205"/>
    </location>
</feature>
<dbReference type="PANTHER" id="PTHR11902:SF1">
    <property type="entry name" value="ENOLASE"/>
    <property type="match status" value="1"/>
</dbReference>
<sequence length="428" mass="45360">MSIITAVGAREILDSRGNPTVEVEVLLSDDSFGRAAVPSGASTGAFEAHESRDGDKSRYLGKGVLNAVDAVIDTIDEALVDFDSTDQRLVDAALIAIDGTDNKSKLGANAILGVSLANARAAAESCSLPLYRYLGGSNAYVLPVPLMNIINGGAHADTGVDIQEFMIVPHGAETFSEALRWGVEVYHSLKKLLSEQGLATGLGDEGGFAPDLPNNAAALELIAQAIGNAGYKLGTEIALALDVASTEFFDEKTGMYSFEGTQRSSDEMIAYYADLLARFPLVSIEDPLAEDDWAGWTKITAELGSKVQLVGDDLYVTNPTRLQKGIDLAAGNAILVKVNQIGTLTETMDAVSLAQRHGMKAIISHRSGETEDTFIADLAVATNAGQIKTGAPARSERVAKYNQLLRIEEELADAAVYAGRSAFPRYQG</sequence>
<comment type="cofactor">
    <cofactor evidence="11">
        <name>Mg(2+)</name>
        <dbReference type="ChEBI" id="CHEBI:18420"/>
    </cofactor>
    <text evidence="11">Binds a second Mg(2+) ion via substrate during catalysis.</text>
</comment>
<evidence type="ECO:0000256" key="14">
    <source>
        <dbReference type="PIRSR" id="PIRSR001400-3"/>
    </source>
</evidence>
<dbReference type="FunFam" id="3.20.20.120:FF:000001">
    <property type="entry name" value="Enolase"/>
    <property type="match status" value="1"/>
</dbReference>
<dbReference type="PANTHER" id="PTHR11902">
    <property type="entry name" value="ENOLASE"/>
    <property type="match status" value="1"/>
</dbReference>
<dbReference type="UniPathway" id="UPA00109">
    <property type="reaction ID" value="UER00187"/>
</dbReference>
<dbReference type="SFLD" id="SFLDS00001">
    <property type="entry name" value="Enolase"/>
    <property type="match status" value="1"/>
</dbReference>
<dbReference type="InterPro" id="IPR036849">
    <property type="entry name" value="Enolase-like_C_sf"/>
</dbReference>
<feature type="binding site" evidence="11 14">
    <location>
        <position position="285"/>
    </location>
    <ligand>
        <name>Mg(2+)</name>
        <dbReference type="ChEBI" id="CHEBI:18420"/>
    </ligand>
</feature>
<dbReference type="InterPro" id="IPR029017">
    <property type="entry name" value="Enolase-like_N"/>
</dbReference>
<comment type="similarity">
    <text evidence="2 11">Belongs to the enolase family.</text>
</comment>
<feature type="binding site" evidence="13">
    <location>
        <position position="388"/>
    </location>
    <ligand>
        <name>substrate</name>
    </ligand>
</feature>
<evidence type="ECO:0000256" key="2">
    <source>
        <dbReference type="ARBA" id="ARBA00009604"/>
    </source>
</evidence>
<evidence type="ECO:0000256" key="7">
    <source>
        <dbReference type="ARBA" id="ARBA00022723"/>
    </source>
</evidence>
<comment type="function">
    <text evidence="11">Catalyzes the reversible conversion of 2-phosphoglycerate (2-PG) into phosphoenolpyruvate (PEP). It is essential for the degradation of carbohydrates via glycolysis.</text>
</comment>
<dbReference type="GO" id="GO:0005576">
    <property type="term" value="C:extracellular region"/>
    <property type="evidence" value="ECO:0007669"/>
    <property type="project" value="UniProtKB-SubCell"/>
</dbReference>
<evidence type="ECO:0000256" key="4">
    <source>
        <dbReference type="ARBA" id="ARBA00017068"/>
    </source>
</evidence>